<dbReference type="EMBL" id="KV417841">
    <property type="protein sequence ID" value="KZP05404.1"/>
    <property type="molecule type" value="Genomic_DNA"/>
</dbReference>
<dbReference type="Proteomes" id="UP000076532">
    <property type="component" value="Unassembled WGS sequence"/>
</dbReference>
<proteinExistence type="predicted"/>
<protein>
    <submittedName>
        <fullName evidence="2">Uncharacterized protein</fullName>
    </submittedName>
</protein>
<feature type="non-terminal residue" evidence="2">
    <location>
        <position position="1"/>
    </location>
</feature>
<gene>
    <name evidence="2" type="ORF">FIBSPDRAFT_697921</name>
    <name evidence="1" type="ORF">FIBSPDRAFT_702788</name>
</gene>
<feature type="non-terminal residue" evidence="2">
    <location>
        <position position="81"/>
    </location>
</feature>
<sequence>RPPQVKEWLGMRRKWADLPIQDIEAFAIAWSAWWVALQPTERLRPHGRLRPPSYDADWTCLRKPGANGIQLLLVTLRWWGK</sequence>
<evidence type="ECO:0000313" key="1">
    <source>
        <dbReference type="EMBL" id="KZP05404.1"/>
    </source>
</evidence>
<keyword evidence="3" id="KW-1185">Reference proteome</keyword>
<evidence type="ECO:0000313" key="3">
    <source>
        <dbReference type="Proteomes" id="UP000076532"/>
    </source>
</evidence>
<evidence type="ECO:0000313" key="2">
    <source>
        <dbReference type="EMBL" id="KZP05416.1"/>
    </source>
</evidence>
<name>A0A167VVI3_9AGAM</name>
<accession>A0A167VVI3</accession>
<reference evidence="2 3" key="1">
    <citation type="journal article" date="2016" name="Mol. Biol. Evol.">
        <title>Comparative Genomics of Early-Diverging Mushroom-Forming Fungi Provides Insights into the Origins of Lignocellulose Decay Capabilities.</title>
        <authorList>
            <person name="Nagy L.G."/>
            <person name="Riley R."/>
            <person name="Tritt A."/>
            <person name="Adam C."/>
            <person name="Daum C."/>
            <person name="Floudas D."/>
            <person name="Sun H."/>
            <person name="Yadav J.S."/>
            <person name="Pangilinan J."/>
            <person name="Larsson K.H."/>
            <person name="Matsuura K."/>
            <person name="Barry K."/>
            <person name="Labutti K."/>
            <person name="Kuo R."/>
            <person name="Ohm R.A."/>
            <person name="Bhattacharya S.S."/>
            <person name="Shirouzu T."/>
            <person name="Yoshinaga Y."/>
            <person name="Martin F.M."/>
            <person name="Grigoriev I.V."/>
            <person name="Hibbett D.S."/>
        </authorList>
    </citation>
    <scope>NUCLEOTIDE SEQUENCE [LARGE SCALE GENOMIC DNA]</scope>
    <source>
        <strain evidence="2 3">CBS 109695</strain>
    </source>
</reference>
<dbReference type="OrthoDB" id="2803783at2759"/>
<dbReference type="AlphaFoldDB" id="A0A167VVI3"/>
<dbReference type="EMBL" id="KV417841">
    <property type="protein sequence ID" value="KZP05416.1"/>
    <property type="molecule type" value="Genomic_DNA"/>
</dbReference>
<organism evidence="2 3">
    <name type="scientific">Athelia psychrophila</name>
    <dbReference type="NCBI Taxonomy" id="1759441"/>
    <lineage>
        <taxon>Eukaryota</taxon>
        <taxon>Fungi</taxon>
        <taxon>Dikarya</taxon>
        <taxon>Basidiomycota</taxon>
        <taxon>Agaricomycotina</taxon>
        <taxon>Agaricomycetes</taxon>
        <taxon>Agaricomycetidae</taxon>
        <taxon>Atheliales</taxon>
        <taxon>Atheliaceae</taxon>
        <taxon>Athelia</taxon>
    </lineage>
</organism>